<protein>
    <submittedName>
        <fullName evidence="3">Uncharacterized protein</fullName>
    </submittedName>
</protein>
<gene>
    <name evidence="3" type="ORF">SEMRO_1392_G268820.3</name>
</gene>
<evidence type="ECO:0000256" key="1">
    <source>
        <dbReference type="ARBA" id="ARBA00006484"/>
    </source>
</evidence>
<dbReference type="InterPro" id="IPR036291">
    <property type="entry name" value="NAD(P)-bd_dom_sf"/>
</dbReference>
<dbReference type="EMBL" id="CAICTM010001390">
    <property type="protein sequence ID" value="CAB9523232.1"/>
    <property type="molecule type" value="Genomic_DNA"/>
</dbReference>
<reference evidence="3" key="1">
    <citation type="submission" date="2020-06" db="EMBL/GenBank/DDBJ databases">
        <authorList>
            <consortium name="Plant Systems Biology data submission"/>
        </authorList>
    </citation>
    <scope>NUCLEOTIDE SEQUENCE</scope>
    <source>
        <strain evidence="3">D6</strain>
    </source>
</reference>
<proteinExistence type="inferred from homology"/>
<dbReference type="AlphaFoldDB" id="A0A9N8ELE4"/>
<dbReference type="PRINTS" id="PR00081">
    <property type="entry name" value="GDHRDH"/>
</dbReference>
<dbReference type="PANTHER" id="PTHR24320:SF148">
    <property type="entry name" value="NAD(P)-BINDING ROSSMANN-FOLD SUPERFAMILY PROTEIN"/>
    <property type="match status" value="1"/>
</dbReference>
<dbReference type="Proteomes" id="UP001153069">
    <property type="component" value="Unassembled WGS sequence"/>
</dbReference>
<accession>A0A9N8ELE4</accession>
<name>A0A9N8ELE4_9STRA</name>
<keyword evidence="4" id="KW-1185">Reference proteome</keyword>
<evidence type="ECO:0000313" key="4">
    <source>
        <dbReference type="Proteomes" id="UP001153069"/>
    </source>
</evidence>
<dbReference type="PANTHER" id="PTHR24320">
    <property type="entry name" value="RETINOL DEHYDROGENASE"/>
    <property type="match status" value="1"/>
</dbReference>
<dbReference type="OrthoDB" id="10265294at2759"/>
<dbReference type="SUPFAM" id="SSF51735">
    <property type="entry name" value="NAD(P)-binding Rossmann-fold domains"/>
    <property type="match status" value="1"/>
</dbReference>
<comment type="caution">
    <text evidence="3">The sequence shown here is derived from an EMBL/GenBank/DDBJ whole genome shotgun (WGS) entry which is preliminary data.</text>
</comment>
<dbReference type="Gene3D" id="3.40.50.720">
    <property type="entry name" value="NAD(P)-binding Rossmann-like Domain"/>
    <property type="match status" value="1"/>
</dbReference>
<evidence type="ECO:0000256" key="2">
    <source>
        <dbReference type="ARBA" id="ARBA00023002"/>
    </source>
</evidence>
<comment type="similarity">
    <text evidence="1">Belongs to the short-chain dehydrogenases/reductases (SDR) family.</text>
</comment>
<dbReference type="InterPro" id="IPR002347">
    <property type="entry name" value="SDR_fam"/>
</dbReference>
<keyword evidence="2" id="KW-0560">Oxidoreductase</keyword>
<dbReference type="GO" id="GO:0016491">
    <property type="term" value="F:oxidoreductase activity"/>
    <property type="evidence" value="ECO:0007669"/>
    <property type="project" value="UniProtKB-KW"/>
</dbReference>
<evidence type="ECO:0000313" key="3">
    <source>
        <dbReference type="EMBL" id="CAB9523232.1"/>
    </source>
</evidence>
<sequence length="340" mass="37588">MSRGGEKDHAVVTENQWYDAWVKQHIEDLTGKVAIVTGANSGTGFWAASALAGKGCTVVLACRNPTKAKGAKDEILETYPHAKVDVTMVLDNMDLQSVRDFARQFNEKYDRLDLLLNNAGIMAQPLIKSKDGYDIQFQTNHLSHFLLTKLLWPKIVATPGQSRIVQHSSAAHLFGNFDPTQMEYPPYNWGWFGWIFFLVRIVMPLMGMSPVHNWIRYGMSKLCNLLFMKELNKKIKEEGLGNKVMSVACHPGSSNTNLRVVAGDAAPKFNGGQQSAADGSLPLLMAAVGKGIKGGDYTGPKNFMRGPPVLADILGYGNDLTLAAKLWDYSEKCMQDKFDL</sequence>
<organism evidence="3 4">
    <name type="scientific">Seminavis robusta</name>
    <dbReference type="NCBI Taxonomy" id="568900"/>
    <lineage>
        <taxon>Eukaryota</taxon>
        <taxon>Sar</taxon>
        <taxon>Stramenopiles</taxon>
        <taxon>Ochrophyta</taxon>
        <taxon>Bacillariophyta</taxon>
        <taxon>Bacillariophyceae</taxon>
        <taxon>Bacillariophycidae</taxon>
        <taxon>Naviculales</taxon>
        <taxon>Naviculaceae</taxon>
        <taxon>Seminavis</taxon>
    </lineage>
</organism>
<dbReference type="Pfam" id="PF00106">
    <property type="entry name" value="adh_short"/>
    <property type="match status" value="1"/>
</dbReference>